<dbReference type="STRING" id="760192.Halhy_4360"/>
<evidence type="ECO:0008006" key="4">
    <source>
        <dbReference type="Google" id="ProtNLM"/>
    </source>
</evidence>
<organism evidence="2 3">
    <name type="scientific">Haliscomenobacter hydrossis (strain ATCC 27775 / DSM 1100 / LMG 10767 / O)</name>
    <dbReference type="NCBI Taxonomy" id="760192"/>
    <lineage>
        <taxon>Bacteria</taxon>
        <taxon>Pseudomonadati</taxon>
        <taxon>Bacteroidota</taxon>
        <taxon>Saprospiria</taxon>
        <taxon>Saprospirales</taxon>
        <taxon>Haliscomenobacteraceae</taxon>
        <taxon>Haliscomenobacter</taxon>
    </lineage>
</organism>
<name>F4KPV4_HALH1</name>
<dbReference type="HOGENOM" id="CLU_675992_0_0_10"/>
<dbReference type="EMBL" id="CP002691">
    <property type="protein sequence ID" value="AEE52204.1"/>
    <property type="molecule type" value="Genomic_DNA"/>
</dbReference>
<dbReference type="OrthoDB" id="1113889at2"/>
<dbReference type="KEGG" id="hhy:Halhy_4360"/>
<dbReference type="Proteomes" id="UP000008461">
    <property type="component" value="Chromosome"/>
</dbReference>
<feature type="signal peptide" evidence="1">
    <location>
        <begin position="1"/>
        <end position="21"/>
    </location>
</feature>
<reference evidence="2 3" key="1">
    <citation type="journal article" date="2011" name="Stand. Genomic Sci.">
        <title>Complete genome sequence of Haliscomenobacter hydrossis type strain (O).</title>
        <authorList>
            <consortium name="US DOE Joint Genome Institute (JGI-PGF)"/>
            <person name="Daligault H."/>
            <person name="Lapidus A."/>
            <person name="Zeytun A."/>
            <person name="Nolan M."/>
            <person name="Lucas S."/>
            <person name="Del Rio T.G."/>
            <person name="Tice H."/>
            <person name="Cheng J.F."/>
            <person name="Tapia R."/>
            <person name="Han C."/>
            <person name="Goodwin L."/>
            <person name="Pitluck S."/>
            <person name="Liolios K."/>
            <person name="Pagani I."/>
            <person name="Ivanova N."/>
            <person name="Huntemann M."/>
            <person name="Mavromatis K."/>
            <person name="Mikhailova N."/>
            <person name="Pati A."/>
            <person name="Chen A."/>
            <person name="Palaniappan K."/>
            <person name="Land M."/>
            <person name="Hauser L."/>
            <person name="Brambilla E.M."/>
            <person name="Rohde M."/>
            <person name="Verbarg S."/>
            <person name="Goker M."/>
            <person name="Bristow J."/>
            <person name="Eisen J.A."/>
            <person name="Markowitz V."/>
            <person name="Hugenholtz P."/>
            <person name="Kyrpides N.C."/>
            <person name="Klenk H.P."/>
            <person name="Woyke T."/>
        </authorList>
    </citation>
    <scope>NUCLEOTIDE SEQUENCE [LARGE SCALE GENOMIC DNA]</scope>
    <source>
        <strain evidence="3">ATCC 27775 / DSM 1100 / LMG 10767 / O</strain>
    </source>
</reference>
<dbReference type="PROSITE" id="PS51257">
    <property type="entry name" value="PROKAR_LIPOPROTEIN"/>
    <property type="match status" value="1"/>
</dbReference>
<evidence type="ECO:0000313" key="2">
    <source>
        <dbReference type="EMBL" id="AEE52204.1"/>
    </source>
</evidence>
<proteinExistence type="predicted"/>
<dbReference type="Pfam" id="PF20583">
    <property type="entry name" value="DUF6786"/>
    <property type="match status" value="1"/>
</dbReference>
<keyword evidence="3" id="KW-1185">Reference proteome</keyword>
<keyword evidence="1" id="KW-0732">Signal</keyword>
<reference key="2">
    <citation type="submission" date="2011-04" db="EMBL/GenBank/DDBJ databases">
        <title>Complete sequence of chromosome of Haliscomenobacter hydrossis DSM 1100.</title>
        <authorList>
            <consortium name="US DOE Joint Genome Institute (JGI-PGF)"/>
            <person name="Lucas S."/>
            <person name="Han J."/>
            <person name="Lapidus A."/>
            <person name="Bruce D."/>
            <person name="Goodwin L."/>
            <person name="Pitluck S."/>
            <person name="Peters L."/>
            <person name="Kyrpides N."/>
            <person name="Mavromatis K."/>
            <person name="Ivanova N."/>
            <person name="Ovchinnikova G."/>
            <person name="Pagani I."/>
            <person name="Daligault H."/>
            <person name="Detter J.C."/>
            <person name="Han C."/>
            <person name="Land M."/>
            <person name="Hauser L."/>
            <person name="Markowitz V."/>
            <person name="Cheng J.-F."/>
            <person name="Hugenholtz P."/>
            <person name="Woyke T."/>
            <person name="Wu D."/>
            <person name="Verbarg S."/>
            <person name="Frueling A."/>
            <person name="Brambilla E."/>
            <person name="Klenk H.-P."/>
            <person name="Eisen J.A."/>
        </authorList>
    </citation>
    <scope>NUCLEOTIDE SEQUENCE</scope>
    <source>
        <strain>DSM 1100</strain>
    </source>
</reference>
<gene>
    <name evidence="2" type="ordered locus">Halhy_4360</name>
</gene>
<protein>
    <recommendedName>
        <fullName evidence="4">Lipoprotein</fullName>
    </recommendedName>
</protein>
<sequence>MQKLLLFLLIICLFQACQNRATTTESASDTSSFADDYKQLKAHTPVILLEDGERKVLLAAAFQGRVMTSTASGMNGNSYGWINHDLIKKGEYQPHMNAFGGEERFWLGPEGGQYGLYFKKGDPFDLPHWQTPGAIDTMNYPAVEKDKRQARFVKSFSLENYAGTRFDLKIDRRIRLLKEKEAADLLQVPLDKVKWVAYESDNQLSNEGREDWDKSKGVVSIWLLGMLKASPSQVVVLPFKGGGADLVNDAYFGKIDAARLLKTDSVLFFKGDAKSRGKIGIPPGIVKPVAGSYDAANGTLTIIRFNYQGDTAYVNSMWENQRYPYRGDVVNTYNDGPNDKGEQMGAFYELETSSPALVLKKKQSYRHVQQTFHVEGTAEELNAISRQVLGVKLSQVPKL</sequence>
<dbReference type="eggNOG" id="ENOG502Z7TZ">
    <property type="taxonomic scope" value="Bacteria"/>
</dbReference>
<evidence type="ECO:0000313" key="3">
    <source>
        <dbReference type="Proteomes" id="UP000008461"/>
    </source>
</evidence>
<evidence type="ECO:0000256" key="1">
    <source>
        <dbReference type="SAM" id="SignalP"/>
    </source>
</evidence>
<dbReference type="RefSeq" id="WP_013766742.1">
    <property type="nucleotide sequence ID" value="NC_015510.1"/>
</dbReference>
<dbReference type="InterPro" id="IPR046713">
    <property type="entry name" value="DUF6786"/>
</dbReference>
<feature type="chain" id="PRO_5003315889" description="Lipoprotein" evidence="1">
    <location>
        <begin position="22"/>
        <end position="399"/>
    </location>
</feature>
<accession>F4KPV4</accession>
<dbReference type="AlphaFoldDB" id="F4KPV4"/>